<dbReference type="Pfam" id="PF08281">
    <property type="entry name" value="Sigma70_r4_2"/>
    <property type="match status" value="1"/>
</dbReference>
<accession>A0A1T5J6H1</accession>
<dbReference type="OrthoDB" id="1524077at2"/>
<dbReference type="InterPro" id="IPR013324">
    <property type="entry name" value="RNA_pol_sigma_r3/r4-like"/>
</dbReference>
<dbReference type="STRING" id="688867.SAMN05660236_0793"/>
<dbReference type="InterPro" id="IPR007627">
    <property type="entry name" value="RNA_pol_sigma70_r2"/>
</dbReference>
<evidence type="ECO:0000259" key="6">
    <source>
        <dbReference type="Pfam" id="PF08281"/>
    </source>
</evidence>
<comment type="similarity">
    <text evidence="1">Belongs to the sigma-70 factor family. ECF subfamily.</text>
</comment>
<name>A0A1T5J6H1_9BACT</name>
<evidence type="ECO:0000256" key="4">
    <source>
        <dbReference type="ARBA" id="ARBA00023163"/>
    </source>
</evidence>
<dbReference type="GO" id="GO:0003677">
    <property type="term" value="F:DNA binding"/>
    <property type="evidence" value="ECO:0007669"/>
    <property type="project" value="InterPro"/>
</dbReference>
<evidence type="ECO:0000256" key="1">
    <source>
        <dbReference type="ARBA" id="ARBA00010641"/>
    </source>
</evidence>
<dbReference type="InterPro" id="IPR000792">
    <property type="entry name" value="Tscrpt_reg_LuxR_C"/>
</dbReference>
<dbReference type="PANTHER" id="PTHR43133">
    <property type="entry name" value="RNA POLYMERASE ECF-TYPE SIGMA FACTO"/>
    <property type="match status" value="1"/>
</dbReference>
<evidence type="ECO:0000256" key="3">
    <source>
        <dbReference type="ARBA" id="ARBA00023082"/>
    </source>
</evidence>
<dbReference type="GO" id="GO:0016987">
    <property type="term" value="F:sigma factor activity"/>
    <property type="evidence" value="ECO:0007669"/>
    <property type="project" value="UniProtKB-KW"/>
</dbReference>
<dbReference type="Gene3D" id="1.10.1740.10">
    <property type="match status" value="1"/>
</dbReference>
<proteinExistence type="inferred from homology"/>
<evidence type="ECO:0000256" key="2">
    <source>
        <dbReference type="ARBA" id="ARBA00023015"/>
    </source>
</evidence>
<dbReference type="SUPFAM" id="SSF88659">
    <property type="entry name" value="Sigma3 and sigma4 domains of RNA polymerase sigma factors"/>
    <property type="match status" value="1"/>
</dbReference>
<keyword evidence="2" id="KW-0805">Transcription regulation</keyword>
<dbReference type="EMBL" id="FUZU01000001">
    <property type="protein sequence ID" value="SKC46848.1"/>
    <property type="molecule type" value="Genomic_DNA"/>
</dbReference>
<keyword evidence="3" id="KW-0731">Sigma factor</keyword>
<protein>
    <submittedName>
        <fullName evidence="7">RNA polymerase sigma-70 factor, ECF subfamily</fullName>
    </submittedName>
</protein>
<dbReference type="InterPro" id="IPR036388">
    <property type="entry name" value="WH-like_DNA-bd_sf"/>
</dbReference>
<dbReference type="InterPro" id="IPR013249">
    <property type="entry name" value="RNA_pol_sigma70_r4_t2"/>
</dbReference>
<evidence type="ECO:0000313" key="7">
    <source>
        <dbReference type="EMBL" id="SKC46848.1"/>
    </source>
</evidence>
<dbReference type="RefSeq" id="WP_079685389.1">
    <property type="nucleotide sequence ID" value="NZ_FUZU01000001.1"/>
</dbReference>
<feature type="domain" description="RNA polymerase sigma factor 70 region 4 type 2" evidence="6">
    <location>
        <begin position="111"/>
        <end position="161"/>
    </location>
</feature>
<dbReference type="Pfam" id="PF04542">
    <property type="entry name" value="Sigma70_r2"/>
    <property type="match status" value="1"/>
</dbReference>
<dbReference type="GO" id="GO:0006352">
    <property type="term" value="P:DNA-templated transcription initiation"/>
    <property type="evidence" value="ECO:0007669"/>
    <property type="project" value="InterPro"/>
</dbReference>
<dbReference type="InterPro" id="IPR039425">
    <property type="entry name" value="RNA_pol_sigma-70-like"/>
</dbReference>
<keyword evidence="4" id="KW-0804">Transcription</keyword>
<sequence length="180" mass="20938">MLKSLVFDLMESIADFRRLFECHFIPLVKYAYTITKDKEQSKDIVQNFFADMWKDQKLRHINSFEAFAFHAIKNKSITWLRDNKKFVSVVPDSPVHESDPIHDSHFPKYLLESAILGLPDKCREVFVLSKQDGLTYEEIAETLNVSVKTVEKHISTGLQKLKEKLAPHKVLFLESVNKNL</sequence>
<dbReference type="CDD" id="cd06171">
    <property type="entry name" value="Sigma70_r4"/>
    <property type="match status" value="1"/>
</dbReference>
<feature type="domain" description="RNA polymerase sigma-70 region 2" evidence="5">
    <location>
        <begin position="19"/>
        <end position="85"/>
    </location>
</feature>
<gene>
    <name evidence="7" type="ORF">SAMN05660236_0793</name>
</gene>
<dbReference type="NCBIfam" id="TIGR02937">
    <property type="entry name" value="sigma70-ECF"/>
    <property type="match status" value="1"/>
</dbReference>
<dbReference type="Proteomes" id="UP000190961">
    <property type="component" value="Unassembled WGS sequence"/>
</dbReference>
<dbReference type="PANTHER" id="PTHR43133:SF46">
    <property type="entry name" value="RNA POLYMERASE SIGMA-70 FACTOR ECF SUBFAMILY"/>
    <property type="match status" value="1"/>
</dbReference>
<dbReference type="Gene3D" id="1.10.10.10">
    <property type="entry name" value="Winged helix-like DNA-binding domain superfamily/Winged helix DNA-binding domain"/>
    <property type="match status" value="1"/>
</dbReference>
<reference evidence="7 8" key="1">
    <citation type="submission" date="2017-02" db="EMBL/GenBank/DDBJ databases">
        <authorList>
            <person name="Peterson S.W."/>
        </authorList>
    </citation>
    <scope>NUCLEOTIDE SEQUENCE [LARGE SCALE GENOMIC DNA]</scope>
    <source>
        <strain evidence="7 8">DSM 25262</strain>
    </source>
</reference>
<evidence type="ECO:0000313" key="8">
    <source>
        <dbReference type="Proteomes" id="UP000190961"/>
    </source>
</evidence>
<evidence type="ECO:0000259" key="5">
    <source>
        <dbReference type="Pfam" id="PF04542"/>
    </source>
</evidence>
<keyword evidence="8" id="KW-1185">Reference proteome</keyword>
<dbReference type="PRINTS" id="PR00038">
    <property type="entry name" value="HTHLUXR"/>
</dbReference>
<dbReference type="InterPro" id="IPR013325">
    <property type="entry name" value="RNA_pol_sigma_r2"/>
</dbReference>
<organism evidence="7 8">
    <name type="scientific">Ohtaekwangia koreensis</name>
    <dbReference type="NCBI Taxonomy" id="688867"/>
    <lineage>
        <taxon>Bacteria</taxon>
        <taxon>Pseudomonadati</taxon>
        <taxon>Bacteroidota</taxon>
        <taxon>Cytophagia</taxon>
        <taxon>Cytophagales</taxon>
        <taxon>Fulvivirgaceae</taxon>
        <taxon>Ohtaekwangia</taxon>
    </lineage>
</organism>
<dbReference type="AlphaFoldDB" id="A0A1T5J6H1"/>
<dbReference type="InterPro" id="IPR014284">
    <property type="entry name" value="RNA_pol_sigma-70_dom"/>
</dbReference>
<dbReference type="SUPFAM" id="SSF88946">
    <property type="entry name" value="Sigma2 domain of RNA polymerase sigma factors"/>
    <property type="match status" value="1"/>
</dbReference>